<evidence type="ECO:0000256" key="2">
    <source>
        <dbReference type="ARBA" id="ARBA00022857"/>
    </source>
</evidence>
<reference evidence="6 7" key="1">
    <citation type="submission" date="2020-04" db="EMBL/GenBank/DDBJ databases">
        <title>Knoellia sp. isolate from air conditioner.</title>
        <authorList>
            <person name="Chea S."/>
            <person name="Kim D.-U."/>
        </authorList>
    </citation>
    <scope>NUCLEOTIDE SEQUENCE [LARGE SCALE GENOMIC DNA]</scope>
    <source>
        <strain evidence="6 7">DB2414S</strain>
    </source>
</reference>
<name>A0A849H5R7_9MICO</name>
<protein>
    <submittedName>
        <fullName evidence="6">Deaminase</fullName>
    </submittedName>
</protein>
<feature type="region of interest" description="Disordered" evidence="4">
    <location>
        <begin position="1"/>
        <end position="25"/>
    </location>
</feature>
<keyword evidence="2" id="KW-0521">NADP</keyword>
<evidence type="ECO:0000256" key="1">
    <source>
        <dbReference type="ARBA" id="ARBA00005104"/>
    </source>
</evidence>
<dbReference type="InterPro" id="IPR024072">
    <property type="entry name" value="DHFR-like_dom_sf"/>
</dbReference>
<dbReference type="PANTHER" id="PTHR38011">
    <property type="entry name" value="DIHYDROFOLATE REDUCTASE FAMILY PROTEIN (AFU_ORTHOLOGUE AFUA_8G06820)"/>
    <property type="match status" value="1"/>
</dbReference>
<dbReference type="InterPro" id="IPR002734">
    <property type="entry name" value="RibDG_C"/>
</dbReference>
<dbReference type="Pfam" id="PF01872">
    <property type="entry name" value="RibD_C"/>
    <property type="match status" value="1"/>
</dbReference>
<evidence type="ECO:0000259" key="5">
    <source>
        <dbReference type="Pfam" id="PF01872"/>
    </source>
</evidence>
<dbReference type="Proteomes" id="UP000588586">
    <property type="component" value="Unassembled WGS sequence"/>
</dbReference>
<feature type="domain" description="Bacterial bifunctional deaminase-reductase C-terminal" evidence="5">
    <location>
        <begin position="30"/>
        <end position="240"/>
    </location>
</feature>
<proteinExistence type="predicted"/>
<dbReference type="AlphaFoldDB" id="A0A849H5R7"/>
<dbReference type="EMBL" id="JABEPQ010000001">
    <property type="protein sequence ID" value="NNM45126.1"/>
    <property type="molecule type" value="Genomic_DNA"/>
</dbReference>
<comment type="pathway">
    <text evidence="1">Cofactor biosynthesis; riboflavin biosynthesis.</text>
</comment>
<evidence type="ECO:0000256" key="3">
    <source>
        <dbReference type="ARBA" id="ARBA00023002"/>
    </source>
</evidence>
<dbReference type="GO" id="GO:0009231">
    <property type="term" value="P:riboflavin biosynthetic process"/>
    <property type="evidence" value="ECO:0007669"/>
    <property type="project" value="InterPro"/>
</dbReference>
<dbReference type="Gene3D" id="3.40.430.10">
    <property type="entry name" value="Dihydrofolate Reductase, subunit A"/>
    <property type="match status" value="1"/>
</dbReference>
<gene>
    <name evidence="6" type="ORF">HJG52_03785</name>
</gene>
<keyword evidence="3" id="KW-0560">Oxidoreductase</keyword>
<dbReference type="InterPro" id="IPR050765">
    <property type="entry name" value="Riboflavin_Biosynth_HTPR"/>
</dbReference>
<accession>A0A849H5R7</accession>
<evidence type="ECO:0000256" key="4">
    <source>
        <dbReference type="SAM" id="MobiDB-lite"/>
    </source>
</evidence>
<feature type="compositionally biased region" description="Low complexity" evidence="4">
    <location>
        <begin position="1"/>
        <end position="10"/>
    </location>
</feature>
<organism evidence="6 7">
    <name type="scientific">Knoellia koreensis</name>
    <dbReference type="NCBI Taxonomy" id="2730921"/>
    <lineage>
        <taxon>Bacteria</taxon>
        <taxon>Bacillati</taxon>
        <taxon>Actinomycetota</taxon>
        <taxon>Actinomycetes</taxon>
        <taxon>Micrococcales</taxon>
        <taxon>Intrasporangiaceae</taxon>
        <taxon>Knoellia</taxon>
    </lineage>
</organism>
<evidence type="ECO:0000313" key="7">
    <source>
        <dbReference type="Proteomes" id="UP000588586"/>
    </source>
</evidence>
<dbReference type="PANTHER" id="PTHR38011:SF7">
    <property type="entry name" value="2,5-DIAMINO-6-RIBOSYLAMINO-4(3H)-PYRIMIDINONE 5'-PHOSPHATE REDUCTASE"/>
    <property type="match status" value="1"/>
</dbReference>
<keyword evidence="7" id="KW-1185">Reference proteome</keyword>
<dbReference type="RefSeq" id="WP_171242190.1">
    <property type="nucleotide sequence ID" value="NZ_JABEPQ010000001.1"/>
</dbReference>
<evidence type="ECO:0000313" key="6">
    <source>
        <dbReference type="EMBL" id="NNM45126.1"/>
    </source>
</evidence>
<sequence length="261" mass="26952">MTTSATTASADPSVGTIPDEARTQTAAQRPYTVLSCCMSIDGYLDDAGPERLLLSNTADFDRVDAERADSDAILVGAETIRRDNPRLVVRSAGRRAARLAQGRGASPVKVAVTRSGRLDPGAAFFTEGDAQRLVYCPSTAVKSARERLASVATVVDAGADGALGAVLADLARRGAARVLVEGGSSVVTQVLQSGLADELQLAVAPLFVGDSSAPRLVADGAFPWTADRRATLASVHQVGDVALLRYALSDRFVPSADGGGA</sequence>
<dbReference type="GO" id="GO:0008703">
    <property type="term" value="F:5-amino-6-(5-phosphoribosylamino)uracil reductase activity"/>
    <property type="evidence" value="ECO:0007669"/>
    <property type="project" value="InterPro"/>
</dbReference>
<comment type="caution">
    <text evidence="6">The sequence shown here is derived from an EMBL/GenBank/DDBJ whole genome shotgun (WGS) entry which is preliminary data.</text>
</comment>
<dbReference type="SUPFAM" id="SSF53597">
    <property type="entry name" value="Dihydrofolate reductase-like"/>
    <property type="match status" value="1"/>
</dbReference>